<gene>
    <name evidence="2" type="ORF">GCM10023226_15790</name>
</gene>
<evidence type="ECO:0000313" key="3">
    <source>
        <dbReference type="Proteomes" id="UP001500621"/>
    </source>
</evidence>
<evidence type="ECO:0000256" key="1">
    <source>
        <dbReference type="SAM" id="SignalP"/>
    </source>
</evidence>
<comment type="caution">
    <text evidence="2">The sequence shown here is derived from an EMBL/GenBank/DDBJ whole genome shotgun (WGS) entry which is preliminary data.</text>
</comment>
<accession>A0ABP8W3Y8</accession>
<name>A0ABP8W3Y8_9ACTN</name>
<evidence type="ECO:0000313" key="2">
    <source>
        <dbReference type="EMBL" id="GAA4679276.1"/>
    </source>
</evidence>
<dbReference type="NCBIfam" id="NF045524">
    <property type="entry name" value="MXAN_6640_HExxH"/>
    <property type="match status" value="1"/>
</dbReference>
<proteinExistence type="predicted"/>
<organism evidence="2 3">
    <name type="scientific">Nocardioides nanhaiensis</name>
    <dbReference type="NCBI Taxonomy" id="1476871"/>
    <lineage>
        <taxon>Bacteria</taxon>
        <taxon>Bacillati</taxon>
        <taxon>Actinomycetota</taxon>
        <taxon>Actinomycetes</taxon>
        <taxon>Propionibacteriales</taxon>
        <taxon>Nocardioidaceae</taxon>
        <taxon>Nocardioides</taxon>
    </lineage>
</organism>
<dbReference type="Proteomes" id="UP001500621">
    <property type="component" value="Unassembled WGS sequence"/>
</dbReference>
<protein>
    <submittedName>
        <fullName evidence="2">Uncharacterized protein</fullName>
    </submittedName>
</protein>
<reference evidence="3" key="1">
    <citation type="journal article" date="2019" name="Int. J. Syst. Evol. Microbiol.">
        <title>The Global Catalogue of Microorganisms (GCM) 10K type strain sequencing project: providing services to taxonomists for standard genome sequencing and annotation.</title>
        <authorList>
            <consortium name="The Broad Institute Genomics Platform"/>
            <consortium name="The Broad Institute Genome Sequencing Center for Infectious Disease"/>
            <person name="Wu L."/>
            <person name="Ma J."/>
        </authorList>
    </citation>
    <scope>NUCLEOTIDE SEQUENCE [LARGE SCALE GENOMIC DNA]</scope>
    <source>
        <strain evidence="3">JCM 18127</strain>
    </source>
</reference>
<feature type="chain" id="PRO_5047398496" evidence="1">
    <location>
        <begin position="40"/>
        <end position="529"/>
    </location>
</feature>
<keyword evidence="1" id="KW-0732">Signal</keyword>
<dbReference type="EMBL" id="BAABIM010000001">
    <property type="protein sequence ID" value="GAA4679276.1"/>
    <property type="molecule type" value="Genomic_DNA"/>
</dbReference>
<sequence>MTRTRPRHLRQLRHLAALVTTVLLTATLLGAPGASSASAGGPRGGSTDVAPLTAVTAESAATPEALLQRARRVVAPRPGEQVTPADGEHATFLMRDLFSALPDLDPEERALAEVILARPTDGASDPQGNGYSVPSVKRCTKRVCLHHVRSTADAPPSEAWATYSLKILDKVYRFETGKLGYRKPVADRKFGGNSKFDVYLKDLGTGLYGYCVPEYYKPGSRKVASGYCVVDNDFSSTQFSGKPKDNLRVTLAHEFFHAVQFAYDFTEDQWFMESTAVWMEERFADGVNDNRQYLPIGQTRLPHVPLDTFADPGVHYGNWTFWEYLSSRMGNRVVRDVWERADANRGRADQYSAQALRSALAERGGLTRRYTAFAAANLMPGKNYAEGEAWPAAITRGTRELGKQQRRTRFRVRVDHLASASYVVRPDSSMGKKWKLRVVVKGPARGSSPGAYVTVRTTKGALQRKPVTLTRKGVGKVVVPFSAKRVRAVYLTVANASTRYRCGRGTTYSCRGVARDDDRRFSLKVSTFR</sequence>
<feature type="signal peptide" evidence="1">
    <location>
        <begin position="1"/>
        <end position="39"/>
    </location>
</feature>
<keyword evidence="3" id="KW-1185">Reference proteome</keyword>
<dbReference type="RefSeq" id="WP_345264380.1">
    <property type="nucleotide sequence ID" value="NZ_BAABIM010000001.1"/>
</dbReference>